<reference evidence="3 4" key="1">
    <citation type="submission" date="2018-11" db="EMBL/GenBank/DDBJ databases">
        <title>Genome sequencing of Lautropia sp. KCOM 2505 (= ChDC F240).</title>
        <authorList>
            <person name="Kook J.-K."/>
            <person name="Park S.-N."/>
            <person name="Lim Y.K."/>
        </authorList>
    </citation>
    <scope>NUCLEOTIDE SEQUENCE [LARGE SCALE GENOMIC DNA]</scope>
    <source>
        <strain evidence="3 4">KCOM 2505</strain>
    </source>
</reference>
<name>A0A3R8LMW9_9BURK</name>
<protein>
    <recommendedName>
        <fullName evidence="5">Lipoprotein</fullName>
    </recommendedName>
</protein>
<feature type="signal peptide" evidence="2">
    <location>
        <begin position="1"/>
        <end position="21"/>
    </location>
</feature>
<dbReference type="PROSITE" id="PS51257">
    <property type="entry name" value="PROKAR_LIPOPROTEIN"/>
    <property type="match status" value="1"/>
</dbReference>
<evidence type="ECO:0000256" key="2">
    <source>
        <dbReference type="SAM" id="SignalP"/>
    </source>
</evidence>
<feature type="region of interest" description="Disordered" evidence="1">
    <location>
        <begin position="206"/>
        <end position="229"/>
    </location>
</feature>
<evidence type="ECO:0000313" key="4">
    <source>
        <dbReference type="Proteomes" id="UP000270261"/>
    </source>
</evidence>
<sequence length="229" mass="25660">MTRISLSLAMTSVLVASCASTDRDTQNAHATQNLSRALECRQNASPDDIQSWVHTLQGHTVTHGLTPDDQRATYTLPSPIWVFDQPVSTIAVETNSDDYGPFVEYSAHFEGQNMETVGRVAQLSPGLDNVYHRQIGTRDLSIRPESGRSYIVCANGVRSVPKSIRYWAKRADRWLKPNGYRLDPEQQNNPFRGPLRTEHYEIKAKPKMPEAFSFEPPEDNTGNGSTKGR</sequence>
<organism evidence="3 4">
    <name type="scientific">Lautropia dentalis</name>
    <dbReference type="NCBI Taxonomy" id="2490857"/>
    <lineage>
        <taxon>Bacteria</taxon>
        <taxon>Pseudomonadati</taxon>
        <taxon>Pseudomonadota</taxon>
        <taxon>Betaproteobacteria</taxon>
        <taxon>Burkholderiales</taxon>
        <taxon>Burkholderiaceae</taxon>
        <taxon>Lautropia</taxon>
    </lineage>
</organism>
<dbReference type="RefSeq" id="WP_125096520.1">
    <property type="nucleotide sequence ID" value="NZ_RRUE01000002.1"/>
</dbReference>
<evidence type="ECO:0000313" key="3">
    <source>
        <dbReference type="EMBL" id="RRN44325.1"/>
    </source>
</evidence>
<dbReference type="OrthoDB" id="9809693at2"/>
<evidence type="ECO:0008006" key="5">
    <source>
        <dbReference type="Google" id="ProtNLM"/>
    </source>
</evidence>
<gene>
    <name evidence="3" type="ORF">EHV23_13470</name>
</gene>
<feature type="chain" id="PRO_5018703717" description="Lipoprotein" evidence="2">
    <location>
        <begin position="22"/>
        <end position="229"/>
    </location>
</feature>
<dbReference type="AlphaFoldDB" id="A0A3R8LMW9"/>
<proteinExistence type="predicted"/>
<accession>A0A3R8LMW9</accession>
<feature type="compositionally biased region" description="Polar residues" evidence="1">
    <location>
        <begin position="220"/>
        <end position="229"/>
    </location>
</feature>
<evidence type="ECO:0000256" key="1">
    <source>
        <dbReference type="SAM" id="MobiDB-lite"/>
    </source>
</evidence>
<keyword evidence="4" id="KW-1185">Reference proteome</keyword>
<dbReference type="Proteomes" id="UP000270261">
    <property type="component" value="Unassembled WGS sequence"/>
</dbReference>
<keyword evidence="2" id="KW-0732">Signal</keyword>
<comment type="caution">
    <text evidence="3">The sequence shown here is derived from an EMBL/GenBank/DDBJ whole genome shotgun (WGS) entry which is preliminary data.</text>
</comment>
<dbReference type="EMBL" id="RRUE01000002">
    <property type="protein sequence ID" value="RRN44325.1"/>
    <property type="molecule type" value="Genomic_DNA"/>
</dbReference>